<proteinExistence type="predicted"/>
<dbReference type="AlphaFoldDB" id="A0A5J5IZ63"/>
<dbReference type="InterPro" id="IPR011335">
    <property type="entry name" value="Restrct_endonuc-II-like"/>
</dbReference>
<evidence type="ECO:0000313" key="3">
    <source>
        <dbReference type="Proteomes" id="UP000327039"/>
    </source>
</evidence>
<name>A0A5J5IZ63_9MICO</name>
<dbReference type="Proteomes" id="UP000327039">
    <property type="component" value="Unassembled WGS sequence"/>
</dbReference>
<feature type="region of interest" description="Disordered" evidence="1">
    <location>
        <begin position="1"/>
        <end position="65"/>
    </location>
</feature>
<dbReference type="SUPFAM" id="SSF52980">
    <property type="entry name" value="Restriction endonuclease-like"/>
    <property type="match status" value="1"/>
</dbReference>
<accession>A0A5J5IZ63</accession>
<gene>
    <name evidence="2" type="ORF">F6B42_04985</name>
</gene>
<sequence>MPRRPTPLPPDLADSFRVGDALDRGTTPARLRTGDLGRPFRGVRSRDPAPEEVGSEPGDRDRAARSGVLRRARAYTLVMPERAFFTARTAAALHHAPLAADGPLDVGVLAPARAPRARGVRGISVERRLVEVGAVEGVPVADPPSCWAALGRDLDVRDLVVVGDAFVREPRDDRGRLRPDAATTTLGRLAAAAAAGPRRGAARLRCALRLIRVGSSSPLETELRLDLQAAGAPTPELDAEIRDARGVLLGISEFAYRESRIVVEVEGDHHRTSRRQWNRDLDKYAAYADAGWEVVRVTAHHIRSARAVPLVRAAFARRARA</sequence>
<dbReference type="Gene3D" id="3.40.960.10">
    <property type="entry name" value="VSR Endonuclease"/>
    <property type="match status" value="1"/>
</dbReference>
<evidence type="ECO:0000256" key="1">
    <source>
        <dbReference type="SAM" id="MobiDB-lite"/>
    </source>
</evidence>
<comment type="caution">
    <text evidence="2">The sequence shown here is derived from an EMBL/GenBank/DDBJ whole genome shotgun (WGS) entry which is preliminary data.</text>
</comment>
<feature type="compositionally biased region" description="Pro residues" evidence="1">
    <location>
        <begin position="1"/>
        <end position="10"/>
    </location>
</feature>
<evidence type="ECO:0008006" key="4">
    <source>
        <dbReference type="Google" id="ProtNLM"/>
    </source>
</evidence>
<dbReference type="EMBL" id="VYRZ01000001">
    <property type="protein sequence ID" value="KAA9089810.1"/>
    <property type="molecule type" value="Genomic_DNA"/>
</dbReference>
<protein>
    <recommendedName>
        <fullName evidence="4">DUF559 domain-containing protein</fullName>
    </recommendedName>
</protein>
<dbReference type="RefSeq" id="WP_150418441.1">
    <property type="nucleotide sequence ID" value="NZ_VYRZ01000001.1"/>
</dbReference>
<dbReference type="OrthoDB" id="3173471at2"/>
<keyword evidence="3" id="KW-1185">Reference proteome</keyword>
<evidence type="ECO:0000313" key="2">
    <source>
        <dbReference type="EMBL" id="KAA9089810.1"/>
    </source>
</evidence>
<reference evidence="3" key="1">
    <citation type="submission" date="2019-09" db="EMBL/GenBank/DDBJ databases">
        <title>Mumia zhuanghuii sp. nov. isolated from the intestinal contents of plateau pika (Ochotona curzoniae) in the Qinghai-Tibet plateau of China.</title>
        <authorList>
            <person name="Tian Z."/>
        </authorList>
    </citation>
    <scope>NUCLEOTIDE SEQUENCE [LARGE SCALE GENOMIC DNA]</scope>
    <source>
        <strain evidence="3">DSM 25564</strain>
    </source>
</reference>
<organism evidence="2 3">
    <name type="scientific">Microbacterium radiodurans</name>
    <dbReference type="NCBI Taxonomy" id="661398"/>
    <lineage>
        <taxon>Bacteria</taxon>
        <taxon>Bacillati</taxon>
        <taxon>Actinomycetota</taxon>
        <taxon>Actinomycetes</taxon>
        <taxon>Micrococcales</taxon>
        <taxon>Microbacteriaceae</taxon>
        <taxon>Microbacterium</taxon>
    </lineage>
</organism>